<dbReference type="AlphaFoldDB" id="A0A0C1V594"/>
<evidence type="ECO:0000313" key="1">
    <source>
        <dbReference type="EMBL" id="KIE58890.1"/>
    </source>
</evidence>
<reference evidence="2" key="2">
    <citation type="journal article" date="2019" name="BMC Genomics">
        <title>Complete genome sequence analysis of the thermoacidophilic verrucomicrobial methanotroph 'Candidatus Methylacidiphilum kamchatkense' strain Kam1 and comparison with its closest relatives.</title>
        <authorList>
            <person name="Kruse T."/>
            <person name="Ratnadevi C.M."/>
            <person name="Erikstad H.A."/>
            <person name="Birkeland N.K."/>
        </authorList>
    </citation>
    <scope>NUCLEOTIDE SEQUENCE</scope>
    <source>
        <strain evidence="2">Kam1</strain>
    </source>
</reference>
<gene>
    <name evidence="1" type="ORF">A946_05670</name>
    <name evidence="2" type="ORF">kam1_430</name>
</gene>
<dbReference type="RefSeq" id="WP_039721333.1">
    <property type="nucleotide sequence ID" value="NZ_CP037899.1"/>
</dbReference>
<name>A0A0C1V594_9BACT</name>
<dbReference type="Proteomes" id="UP000031594">
    <property type="component" value="Unassembled WGS sequence"/>
</dbReference>
<keyword evidence="3" id="KW-1185">Reference proteome</keyword>
<evidence type="ECO:0000313" key="2">
    <source>
        <dbReference type="EMBL" id="QDQ41681.1"/>
    </source>
</evidence>
<dbReference type="Proteomes" id="UP000315925">
    <property type="component" value="Chromosome"/>
</dbReference>
<protein>
    <submittedName>
        <fullName evidence="2">Uncharacterized protein</fullName>
    </submittedName>
</protein>
<reference evidence="1 3" key="1">
    <citation type="submission" date="2014-08" db="EMBL/GenBank/DDBJ databases">
        <title>Methylacidiphilum kamchatkense strain Kam1 draft genome sequence.</title>
        <authorList>
            <person name="Birkeland N.-K."/>
            <person name="Erikstad H.A."/>
        </authorList>
    </citation>
    <scope>NUCLEOTIDE SEQUENCE [LARGE SCALE GENOMIC DNA]</scope>
    <source>
        <strain evidence="1 3">Kam1</strain>
    </source>
</reference>
<proteinExistence type="predicted"/>
<sequence>MGKDKEVVPPTERSTHIGLAVEKKTKEKYFVEFFTLLDVLIIKLEKSNGILSASSYPWGQAKRFC</sequence>
<dbReference type="EMBL" id="JQNX01000003">
    <property type="protein sequence ID" value="KIE58890.1"/>
    <property type="molecule type" value="Genomic_DNA"/>
</dbReference>
<dbReference type="STRING" id="1202785.A946_05670"/>
<organism evidence="2 4">
    <name type="scientific">Methylacidiphilum kamchatkense Kam1</name>
    <dbReference type="NCBI Taxonomy" id="1202785"/>
    <lineage>
        <taxon>Bacteria</taxon>
        <taxon>Pseudomonadati</taxon>
        <taxon>Verrucomicrobiota</taxon>
        <taxon>Methylacidiphilae</taxon>
        <taxon>Methylacidiphilales</taxon>
        <taxon>Methylacidiphilaceae</taxon>
        <taxon>Methylacidiphilum (ex Ratnadevi et al. 2023)</taxon>
    </lineage>
</organism>
<dbReference type="EMBL" id="CP037899">
    <property type="protein sequence ID" value="QDQ41681.1"/>
    <property type="molecule type" value="Genomic_DNA"/>
</dbReference>
<dbReference type="KEGG" id="mkc:kam1_430"/>
<evidence type="ECO:0000313" key="4">
    <source>
        <dbReference type="Proteomes" id="UP000315925"/>
    </source>
</evidence>
<reference evidence="4" key="3">
    <citation type="submission" date="2019-03" db="EMBL/GenBank/DDBJ databases">
        <title>Complete genome of Methylacidiphilum kamchatkense Kam1.</title>
        <authorList>
            <person name="Kruse T."/>
            <person name="Murarilal Ratnadevi C."/>
            <person name="Erikstad H.-A."/>
            <person name="Birkeland N.-K."/>
        </authorList>
    </citation>
    <scope>NUCLEOTIDE SEQUENCE [LARGE SCALE GENOMIC DNA]</scope>
    <source>
        <strain evidence="4">kam1</strain>
    </source>
</reference>
<evidence type="ECO:0000313" key="3">
    <source>
        <dbReference type="Proteomes" id="UP000031594"/>
    </source>
</evidence>
<accession>A0A0C1V594</accession>